<reference evidence="3" key="1">
    <citation type="journal article" date="2014" name="Nat. Genet.">
        <title>Genome of the human hookworm Necator americanus.</title>
        <authorList>
            <person name="Tang Y.T."/>
            <person name="Gao X."/>
            <person name="Rosa B.A."/>
            <person name="Abubucker S."/>
            <person name="Hallsworth-Pepin K."/>
            <person name="Martin J."/>
            <person name="Tyagi R."/>
            <person name="Heizer E."/>
            <person name="Zhang X."/>
            <person name="Bhonagiri-Palsikar V."/>
            <person name="Minx P."/>
            <person name="Warren W.C."/>
            <person name="Wang Q."/>
            <person name="Zhan B."/>
            <person name="Hotez P.J."/>
            <person name="Sternberg P.W."/>
            <person name="Dougall A."/>
            <person name="Gaze S.T."/>
            <person name="Mulvenna J."/>
            <person name="Sotillo J."/>
            <person name="Ranganathan S."/>
            <person name="Rabelo E.M."/>
            <person name="Wilson R.K."/>
            <person name="Felgner P.L."/>
            <person name="Bethony J."/>
            <person name="Hawdon J.M."/>
            <person name="Gasser R.B."/>
            <person name="Loukas A."/>
            <person name="Mitreva M."/>
        </authorList>
    </citation>
    <scope>NUCLEOTIDE SEQUENCE [LARGE SCALE GENOMIC DNA]</scope>
</reference>
<feature type="chain" id="PRO_5004826479" evidence="1">
    <location>
        <begin position="23"/>
        <end position="46"/>
    </location>
</feature>
<sequence length="46" mass="4945">MGVIHVVGQLLSVLTLIQTVSGKAKPINIFTQKNGADILQLRDKEG</sequence>
<evidence type="ECO:0000256" key="1">
    <source>
        <dbReference type="SAM" id="SignalP"/>
    </source>
</evidence>
<accession>W2TZJ8</accession>
<dbReference type="KEGG" id="nai:NECAME_05954"/>
<proteinExistence type="predicted"/>
<protein>
    <submittedName>
        <fullName evidence="2">Uncharacterized protein</fullName>
    </submittedName>
</protein>
<dbReference type="OrthoDB" id="10481869at2759"/>
<dbReference type="EMBL" id="KI657551">
    <property type="protein sequence ID" value="ETN86462.1"/>
    <property type="molecule type" value="Genomic_DNA"/>
</dbReference>
<evidence type="ECO:0000313" key="3">
    <source>
        <dbReference type="Proteomes" id="UP000053676"/>
    </source>
</evidence>
<gene>
    <name evidence="2" type="ORF">NECAME_05954</name>
</gene>
<organism evidence="2 3">
    <name type="scientific">Necator americanus</name>
    <name type="common">Human hookworm</name>
    <dbReference type="NCBI Taxonomy" id="51031"/>
    <lineage>
        <taxon>Eukaryota</taxon>
        <taxon>Metazoa</taxon>
        <taxon>Ecdysozoa</taxon>
        <taxon>Nematoda</taxon>
        <taxon>Chromadorea</taxon>
        <taxon>Rhabditida</taxon>
        <taxon>Rhabditina</taxon>
        <taxon>Rhabditomorpha</taxon>
        <taxon>Strongyloidea</taxon>
        <taxon>Ancylostomatidae</taxon>
        <taxon>Bunostominae</taxon>
        <taxon>Necator</taxon>
    </lineage>
</organism>
<name>W2TZJ8_NECAM</name>
<keyword evidence="3" id="KW-1185">Reference proteome</keyword>
<evidence type="ECO:0000313" key="2">
    <source>
        <dbReference type="EMBL" id="ETN86462.1"/>
    </source>
</evidence>
<dbReference type="Proteomes" id="UP000053676">
    <property type="component" value="Unassembled WGS sequence"/>
</dbReference>
<feature type="signal peptide" evidence="1">
    <location>
        <begin position="1"/>
        <end position="22"/>
    </location>
</feature>
<keyword evidence="1" id="KW-0732">Signal</keyword>
<dbReference type="AlphaFoldDB" id="W2TZJ8"/>